<dbReference type="InterPro" id="IPR032282">
    <property type="entry name" value="HAGH_C"/>
</dbReference>
<evidence type="ECO:0000256" key="7">
    <source>
        <dbReference type="HAMAP-Rule" id="MF_01374"/>
    </source>
</evidence>
<keyword evidence="4 7" id="KW-0479">Metal-binding</keyword>
<dbReference type="PANTHER" id="PTHR43705:SF1">
    <property type="entry name" value="HYDROXYACYLGLUTATHIONE HYDROLASE GLOB"/>
    <property type="match status" value="1"/>
</dbReference>
<evidence type="ECO:0000256" key="2">
    <source>
        <dbReference type="ARBA" id="ARBA00004963"/>
    </source>
</evidence>
<accession>K1LKC5</accession>
<comment type="similarity">
    <text evidence="3 7">Belongs to the metallo-beta-lactamase superfamily. Glyoxalase II family.</text>
</comment>
<dbReference type="PATRIC" id="fig|883112.3.peg.706"/>
<reference evidence="9 10" key="1">
    <citation type="submission" date="2012-07" db="EMBL/GenBank/DDBJ databases">
        <title>The Genome Sequence of Facklamia ignava CCUG 37419.</title>
        <authorList>
            <consortium name="The Broad Institute Genome Sequencing Platform"/>
            <person name="Earl A."/>
            <person name="Ward D."/>
            <person name="Feldgarden M."/>
            <person name="Gevers D."/>
            <person name="Huys G."/>
            <person name="Walker B."/>
            <person name="Young S.K."/>
            <person name="Zeng Q."/>
            <person name="Gargeya S."/>
            <person name="Fitzgerald M."/>
            <person name="Haas B."/>
            <person name="Abouelleil A."/>
            <person name="Alvarado L."/>
            <person name="Arachchi H.M."/>
            <person name="Berlin A.M."/>
            <person name="Chapman S.B."/>
            <person name="Goldberg J."/>
            <person name="Griggs A."/>
            <person name="Gujja S."/>
            <person name="Hansen M."/>
            <person name="Howarth C."/>
            <person name="Imamovic A."/>
            <person name="Larimer J."/>
            <person name="McCowen C."/>
            <person name="Montmayeur A."/>
            <person name="Murphy C."/>
            <person name="Neiman D."/>
            <person name="Pearson M."/>
            <person name="Priest M."/>
            <person name="Roberts A."/>
            <person name="Saif S."/>
            <person name="Shea T."/>
            <person name="Sisk P."/>
            <person name="Sykes S."/>
            <person name="Wortman J."/>
            <person name="Nusbaum C."/>
            <person name="Birren B."/>
        </authorList>
    </citation>
    <scope>NUCLEOTIDE SEQUENCE [LARGE SCALE GENOMIC DNA]</scope>
    <source>
        <strain evidence="9 10">CCUG 37419</strain>
    </source>
</reference>
<feature type="binding site" evidence="7">
    <location>
        <position position="58"/>
    </location>
    <ligand>
        <name>Zn(2+)</name>
        <dbReference type="ChEBI" id="CHEBI:29105"/>
        <label>2</label>
    </ligand>
</feature>
<dbReference type="UniPathway" id="UPA00619">
    <property type="reaction ID" value="UER00676"/>
</dbReference>
<comment type="pathway">
    <text evidence="2 7">Secondary metabolite metabolism; methylglyoxal degradation; (R)-lactate from methylglyoxal: step 2/2.</text>
</comment>
<evidence type="ECO:0000256" key="1">
    <source>
        <dbReference type="ARBA" id="ARBA00001623"/>
    </source>
</evidence>
<feature type="binding site" evidence="7">
    <location>
        <position position="164"/>
    </location>
    <ligand>
        <name>Zn(2+)</name>
        <dbReference type="ChEBI" id="CHEBI:29105"/>
        <label>2</label>
    </ligand>
</feature>
<dbReference type="CDD" id="cd07723">
    <property type="entry name" value="hydroxyacylglutathione_hydrolase_MBL-fold"/>
    <property type="match status" value="1"/>
</dbReference>
<dbReference type="EC" id="3.1.2.6" evidence="7"/>
<dbReference type="Pfam" id="PF00753">
    <property type="entry name" value="Lactamase_B"/>
    <property type="match status" value="1"/>
</dbReference>
<comment type="cofactor">
    <cofactor evidence="7">
        <name>Zn(2+)</name>
        <dbReference type="ChEBI" id="CHEBI:29105"/>
    </cofactor>
    <text evidence="7">Binds 2 Zn(2+) ions per subunit.</text>
</comment>
<evidence type="ECO:0000256" key="6">
    <source>
        <dbReference type="ARBA" id="ARBA00022833"/>
    </source>
</evidence>
<dbReference type="InterPro" id="IPR035680">
    <property type="entry name" value="Clx_II_MBL"/>
</dbReference>
<evidence type="ECO:0000256" key="4">
    <source>
        <dbReference type="ARBA" id="ARBA00022723"/>
    </source>
</evidence>
<dbReference type="InterPro" id="IPR050110">
    <property type="entry name" value="Glyoxalase_II_hydrolase"/>
</dbReference>
<feature type="binding site" evidence="7">
    <location>
        <position position="55"/>
    </location>
    <ligand>
        <name>Zn(2+)</name>
        <dbReference type="ChEBI" id="CHEBI:29105"/>
        <label>1</label>
    </ligand>
</feature>
<evidence type="ECO:0000313" key="9">
    <source>
        <dbReference type="EMBL" id="EKB57200.1"/>
    </source>
</evidence>
<dbReference type="PANTHER" id="PTHR43705">
    <property type="entry name" value="HYDROXYACYLGLUTATHIONE HYDROLASE"/>
    <property type="match status" value="1"/>
</dbReference>
<evidence type="ECO:0000256" key="3">
    <source>
        <dbReference type="ARBA" id="ARBA00006759"/>
    </source>
</evidence>
<dbReference type="InterPro" id="IPR001279">
    <property type="entry name" value="Metallo-B-lactamas"/>
</dbReference>
<protein>
    <recommendedName>
        <fullName evidence="7">Hydroxyacylglutathione hydrolase</fullName>
        <ecNumber evidence="7">3.1.2.6</ecNumber>
    </recommendedName>
    <alternativeName>
        <fullName evidence="7">Glyoxalase II</fullName>
        <shortName evidence="7">Glx II</shortName>
    </alternativeName>
</protein>
<dbReference type="Gene3D" id="3.60.15.10">
    <property type="entry name" value="Ribonuclease Z/Hydroxyacylglutathione hydrolase-like"/>
    <property type="match status" value="1"/>
</dbReference>
<evidence type="ECO:0000259" key="8">
    <source>
        <dbReference type="SMART" id="SM00849"/>
    </source>
</evidence>
<keyword evidence="6 7" id="KW-0862">Zinc</keyword>
<comment type="caution">
    <text evidence="9">The sequence shown here is derived from an EMBL/GenBank/DDBJ whole genome shotgun (WGS) entry which is preliminary data.</text>
</comment>
<dbReference type="RefSeq" id="WP_006701358.1">
    <property type="nucleotide sequence ID" value="NZ_JH932300.1"/>
</dbReference>
<dbReference type="GO" id="GO:0019243">
    <property type="term" value="P:methylglyoxal catabolic process to D-lactate via S-lactoyl-glutathione"/>
    <property type="evidence" value="ECO:0007669"/>
    <property type="project" value="UniProtKB-UniRule"/>
</dbReference>
<feature type="binding site" evidence="7">
    <location>
        <position position="109"/>
    </location>
    <ligand>
        <name>Zn(2+)</name>
        <dbReference type="ChEBI" id="CHEBI:29105"/>
        <label>1</label>
    </ligand>
</feature>
<dbReference type="Proteomes" id="UP000005147">
    <property type="component" value="Unassembled WGS sequence"/>
</dbReference>
<dbReference type="EMBL" id="AGZE01000019">
    <property type="protein sequence ID" value="EKB57200.1"/>
    <property type="molecule type" value="Genomic_DNA"/>
</dbReference>
<dbReference type="GO" id="GO:0046872">
    <property type="term" value="F:metal ion binding"/>
    <property type="evidence" value="ECO:0007669"/>
    <property type="project" value="UniProtKB-KW"/>
</dbReference>
<dbReference type="AlphaFoldDB" id="K1LKC5"/>
<name>K1LKC5_9LACT</name>
<dbReference type="NCBIfam" id="TIGR03413">
    <property type="entry name" value="GSH_gloB"/>
    <property type="match status" value="1"/>
</dbReference>
<evidence type="ECO:0000256" key="5">
    <source>
        <dbReference type="ARBA" id="ARBA00022801"/>
    </source>
</evidence>
<dbReference type="GO" id="GO:0004416">
    <property type="term" value="F:hydroxyacylglutathione hydrolase activity"/>
    <property type="evidence" value="ECO:0007669"/>
    <property type="project" value="UniProtKB-UniRule"/>
</dbReference>
<dbReference type="eggNOG" id="COG0491">
    <property type="taxonomic scope" value="Bacteria"/>
</dbReference>
<feature type="binding site" evidence="7">
    <location>
        <position position="53"/>
    </location>
    <ligand>
        <name>Zn(2+)</name>
        <dbReference type="ChEBI" id="CHEBI:29105"/>
        <label>1</label>
    </ligand>
</feature>
<keyword evidence="10" id="KW-1185">Reference proteome</keyword>
<comment type="function">
    <text evidence="7">Thiolesterase that catalyzes the hydrolysis of S-D-lactoyl-glutathione to form glutathione and D-lactic acid.</text>
</comment>
<dbReference type="InterPro" id="IPR036866">
    <property type="entry name" value="RibonucZ/Hydroxyglut_hydro"/>
</dbReference>
<keyword evidence="5 7" id="KW-0378">Hydrolase</keyword>
<gene>
    <name evidence="7" type="primary">gloB</name>
    <name evidence="9" type="ORF">HMPREF9707_00709</name>
</gene>
<feature type="binding site" evidence="7">
    <location>
        <position position="126"/>
    </location>
    <ligand>
        <name>Zn(2+)</name>
        <dbReference type="ChEBI" id="CHEBI:29105"/>
        <label>2</label>
    </ligand>
</feature>
<dbReference type="STRING" id="883112.HMPREF9707_00709"/>
<organism evidence="9 10">
    <name type="scientific">Falseniella ignava CCUG 37419</name>
    <dbReference type="NCBI Taxonomy" id="883112"/>
    <lineage>
        <taxon>Bacteria</taxon>
        <taxon>Bacillati</taxon>
        <taxon>Bacillota</taxon>
        <taxon>Bacilli</taxon>
        <taxon>Lactobacillales</taxon>
        <taxon>Aerococcaceae</taxon>
        <taxon>Falseniella</taxon>
    </lineage>
</organism>
<feature type="binding site" evidence="7">
    <location>
        <position position="126"/>
    </location>
    <ligand>
        <name>Zn(2+)</name>
        <dbReference type="ChEBI" id="CHEBI:29105"/>
        <label>1</label>
    </ligand>
</feature>
<dbReference type="HOGENOM" id="CLU_030571_4_1_9"/>
<dbReference type="Pfam" id="PF16123">
    <property type="entry name" value="HAGH_C"/>
    <property type="match status" value="1"/>
</dbReference>
<dbReference type="SUPFAM" id="SSF56281">
    <property type="entry name" value="Metallo-hydrolase/oxidoreductase"/>
    <property type="match status" value="1"/>
</dbReference>
<evidence type="ECO:0000313" key="10">
    <source>
        <dbReference type="Proteomes" id="UP000005147"/>
    </source>
</evidence>
<dbReference type="SMART" id="SM00849">
    <property type="entry name" value="Lactamase_B"/>
    <property type="match status" value="1"/>
</dbReference>
<dbReference type="HAMAP" id="MF_01374">
    <property type="entry name" value="Glyoxalase_2"/>
    <property type="match status" value="1"/>
</dbReference>
<feature type="binding site" evidence="7">
    <location>
        <position position="57"/>
    </location>
    <ligand>
        <name>Zn(2+)</name>
        <dbReference type="ChEBI" id="CHEBI:29105"/>
        <label>2</label>
    </ligand>
</feature>
<dbReference type="InterPro" id="IPR017782">
    <property type="entry name" value="Hydroxyacylglutathione_Hdrlase"/>
</dbReference>
<comment type="subunit">
    <text evidence="7">Monomer.</text>
</comment>
<feature type="domain" description="Metallo-beta-lactamase" evidence="8">
    <location>
        <begin position="12"/>
        <end position="164"/>
    </location>
</feature>
<sequence length="234" mass="26912">MMRIVPLRALKDNYIWVMIHDGTAVVVDPGEAMLVLDYLSSHSLDLTHILLTHNHEDHTGGVNEIFAKYPQVEVLGPVETDEFNTRTLRQGDTLEICNQPGYVMHTPGHTMEHISYLLGQHLFCGDALFSAGCGRVFTGDYEAAYRSMQWFKQLSNDVHIYAGHEYTITNLLFNQSIFPNNPVLERELKQACKYEKKNIPSYPSSIQHERTINLLMMAPTLDRFIQLRKQRDQF</sequence>
<proteinExistence type="inferred from homology"/>
<comment type="catalytic activity">
    <reaction evidence="1 7">
        <text>an S-(2-hydroxyacyl)glutathione + H2O = a 2-hydroxy carboxylate + glutathione + H(+)</text>
        <dbReference type="Rhea" id="RHEA:21864"/>
        <dbReference type="ChEBI" id="CHEBI:15377"/>
        <dbReference type="ChEBI" id="CHEBI:15378"/>
        <dbReference type="ChEBI" id="CHEBI:57925"/>
        <dbReference type="ChEBI" id="CHEBI:58896"/>
        <dbReference type="ChEBI" id="CHEBI:71261"/>
        <dbReference type="EC" id="3.1.2.6"/>
    </reaction>
</comment>